<accession>A0A6C1E0S3</accession>
<reference evidence="2 3" key="1">
    <citation type="journal article" date="2019" name="BMC Genomics">
        <title>Chromosome level assembly and comparative genome analysis confirm lager-brewing yeasts originated from a single hybridization.</title>
        <authorList>
            <person name="Salazar A.N."/>
            <person name="Gorter de Vries A.R."/>
            <person name="van den Broek M."/>
            <person name="Brouwers N."/>
            <person name="de la Torre Cortes P."/>
            <person name="Kuijpers N.G.A."/>
            <person name="Daran J.G."/>
            <person name="Abeel T."/>
        </authorList>
    </citation>
    <scope>NUCLEOTIDE SEQUENCE [LARGE SCALE GENOMIC DNA]</scope>
    <source>
        <strain evidence="2 3">CBS 1483</strain>
    </source>
</reference>
<organism evidence="2 3">
    <name type="scientific">Saccharomyces pastorianus</name>
    <name type="common">Lager yeast</name>
    <name type="synonym">Saccharomyces cerevisiae x Saccharomyces eubayanus</name>
    <dbReference type="NCBI Taxonomy" id="27292"/>
    <lineage>
        <taxon>Eukaryota</taxon>
        <taxon>Fungi</taxon>
        <taxon>Dikarya</taxon>
        <taxon>Ascomycota</taxon>
        <taxon>Saccharomycotina</taxon>
        <taxon>Saccharomycetes</taxon>
        <taxon>Saccharomycetales</taxon>
        <taxon>Saccharomycetaceae</taxon>
        <taxon>Saccharomyces</taxon>
    </lineage>
</organism>
<feature type="region of interest" description="Disordered" evidence="1">
    <location>
        <begin position="223"/>
        <end position="247"/>
    </location>
</feature>
<keyword evidence="3" id="KW-1185">Reference proteome</keyword>
<evidence type="ECO:0000313" key="3">
    <source>
        <dbReference type="Proteomes" id="UP000501346"/>
    </source>
</evidence>
<dbReference type="Proteomes" id="UP000501346">
    <property type="component" value="Chromosome ScXVI"/>
</dbReference>
<sequence length="316" mass="36182">MLKEEYNLSGADNMASAELSFKKQKVVLKKFMIAQVTKGIMQRYASLLVTMPSDDDNTIIGTNHLKTTKFLEIILHRAKSSHLQFKKVCCIVIKFLDCCSKETNYMKFLKFSLHKLFVAAFILSVPNVVGDDRDRITTRDETYHLYSQITGLPLEEVINCCSIVRPVLIRRSRQQRRQMLSRREQHSYFLRSSFMNSNSSVSPFFSTNRSADDLHVHTRAYSLHSHSDGEGHDRRSEHEETHSMGADADTYRQTTFIPDTPNGLHSRSLIECGIEPTQVSDSGEWSGQSNGYVLVTELQEFNKMGKKLVQEAFRIV</sequence>
<evidence type="ECO:0000256" key="1">
    <source>
        <dbReference type="SAM" id="MobiDB-lite"/>
    </source>
</evidence>
<evidence type="ECO:0008006" key="4">
    <source>
        <dbReference type="Google" id="ProtNLM"/>
    </source>
</evidence>
<dbReference type="OrthoDB" id="4069919at2759"/>
<dbReference type="EMBL" id="CP048997">
    <property type="protein sequence ID" value="QID82936.1"/>
    <property type="molecule type" value="Genomic_DNA"/>
</dbReference>
<evidence type="ECO:0000313" key="2">
    <source>
        <dbReference type="EMBL" id="QID82936.1"/>
    </source>
</evidence>
<name>A0A6C1E0S3_SACPS</name>
<dbReference type="AlphaFoldDB" id="A0A6C1E0S3"/>
<proteinExistence type="predicted"/>
<gene>
    <name evidence="2" type="ORF">GRS66_005370</name>
</gene>
<protein>
    <recommendedName>
        <fullName evidence="4">YPL039Wp-like protein</fullName>
    </recommendedName>
</protein>
<feature type="compositionally biased region" description="Basic and acidic residues" evidence="1">
    <location>
        <begin position="225"/>
        <end position="242"/>
    </location>
</feature>